<reference evidence="10 11" key="1">
    <citation type="submission" date="2019-02" db="EMBL/GenBank/DDBJ databases">
        <title>Aquabacterium sp. strain KMB7.</title>
        <authorList>
            <person name="Chen W.-M."/>
        </authorList>
    </citation>
    <scope>NUCLEOTIDE SEQUENCE [LARGE SCALE GENOMIC DNA]</scope>
    <source>
        <strain evidence="10 11">KMB7</strain>
    </source>
</reference>
<dbReference type="GO" id="GO:0006935">
    <property type="term" value="P:chemotaxis"/>
    <property type="evidence" value="ECO:0007669"/>
    <property type="project" value="InterPro"/>
</dbReference>
<dbReference type="PROSITE" id="PS50885">
    <property type="entry name" value="HAMP"/>
    <property type="match status" value="1"/>
</dbReference>
<feature type="domain" description="HAMP" evidence="9">
    <location>
        <begin position="220"/>
        <end position="272"/>
    </location>
</feature>
<dbReference type="RefSeq" id="WP_130965859.1">
    <property type="nucleotide sequence ID" value="NZ_SIXI01000001.1"/>
</dbReference>
<evidence type="ECO:0000256" key="6">
    <source>
        <dbReference type="SAM" id="Phobius"/>
    </source>
</evidence>
<evidence type="ECO:0000259" key="7">
    <source>
        <dbReference type="PROSITE" id="PS50111"/>
    </source>
</evidence>
<dbReference type="SUPFAM" id="SSF58104">
    <property type="entry name" value="Methyl-accepting chemotaxis protein (MCP) signaling domain"/>
    <property type="match status" value="1"/>
</dbReference>
<accession>A0A4Q9H191</accession>
<dbReference type="PROSITE" id="PS50111">
    <property type="entry name" value="CHEMOTAXIS_TRANSDUC_2"/>
    <property type="match status" value="1"/>
</dbReference>
<evidence type="ECO:0000256" key="3">
    <source>
        <dbReference type="ARBA" id="ARBA00029447"/>
    </source>
</evidence>
<dbReference type="PANTHER" id="PTHR43531:SF14">
    <property type="entry name" value="METHYL-ACCEPTING CHEMOTAXIS PROTEIN I-RELATED"/>
    <property type="match status" value="1"/>
</dbReference>
<organism evidence="10 11">
    <name type="scientific">Aquabacterium lacunae</name>
    <dbReference type="NCBI Taxonomy" id="2528630"/>
    <lineage>
        <taxon>Bacteria</taxon>
        <taxon>Pseudomonadati</taxon>
        <taxon>Pseudomonadota</taxon>
        <taxon>Betaproteobacteria</taxon>
        <taxon>Burkholderiales</taxon>
        <taxon>Aquabacterium</taxon>
    </lineage>
</organism>
<keyword evidence="6" id="KW-1133">Transmembrane helix</keyword>
<dbReference type="EMBL" id="SIXI01000001">
    <property type="protein sequence ID" value="TBO33909.1"/>
    <property type="molecule type" value="Genomic_DNA"/>
</dbReference>
<dbReference type="Gene3D" id="1.10.287.950">
    <property type="entry name" value="Methyl-accepting chemotaxis protein"/>
    <property type="match status" value="1"/>
</dbReference>
<feature type="domain" description="PAS" evidence="8">
    <location>
        <begin position="25"/>
        <end position="76"/>
    </location>
</feature>
<evidence type="ECO:0000256" key="4">
    <source>
        <dbReference type="PROSITE-ProRule" id="PRU00284"/>
    </source>
</evidence>
<dbReference type="SMART" id="SM00304">
    <property type="entry name" value="HAMP"/>
    <property type="match status" value="1"/>
</dbReference>
<sequence length="571" mass="60930">MRLNTPVVDKEFPFPPGETLVSTTDLKGRITYCNPAFILVSGYQREELLGQPHNMIRHPDMPEEAFRDMWQTIEAGLPWSALVKNRRKDGTHYWVKANVTPLMEGDQPVGFMSVRTAPERSDVEAAEKLYRDMRAEAQSGRRVHTLSGGHVHRNDLSGRLQRLMRLGLTGKVAGLCMAAAGLGFAAGAGLSADVPAWQLALGFLASVVLLGAPAAWAVTELTVAPLDRLLDFSNRMAAGDLTSSIAVSRNDVFGKFGNALNQLNVNLRSIVRDARTEVEQMLLATREIAEGNQDLSSRTESQASSLQETAASMEQITGTVKTSSDTASQAASLAQQTTAVTQRTSHAVGEITSTMQGIEESSRRIGEIIQVIDSIAFQTNILALNAAVEAARAGEQGRGFAVVAAEVRALASRTATAAKEVKHLITDSAEKVGAGSRITSAAQQTMQEALQSVQGVNHLVESISHGAHEQLSGISQINSAVAQLDSITQQNAAAVEQIAAASMALASRAKVVAETVQVFRLDDHPQRTMPDAVALRKAHKPAIASKASAPAQARATAQPALSMADGDWESH</sequence>
<keyword evidence="4" id="KW-0807">Transducer</keyword>
<proteinExistence type="inferred from homology"/>
<dbReference type="InterPro" id="IPR004089">
    <property type="entry name" value="MCPsignal_dom"/>
</dbReference>
<name>A0A4Q9H191_9BURK</name>
<keyword evidence="6" id="KW-0812">Transmembrane</keyword>
<dbReference type="NCBIfam" id="TIGR00229">
    <property type="entry name" value="sensory_box"/>
    <property type="match status" value="1"/>
</dbReference>
<comment type="caution">
    <text evidence="10">The sequence shown here is derived from an EMBL/GenBank/DDBJ whole genome shotgun (WGS) entry which is preliminary data.</text>
</comment>
<dbReference type="PRINTS" id="PR00260">
    <property type="entry name" value="CHEMTRNSDUCR"/>
</dbReference>
<evidence type="ECO:0000313" key="11">
    <source>
        <dbReference type="Proteomes" id="UP000292120"/>
    </source>
</evidence>
<dbReference type="CDD" id="cd06225">
    <property type="entry name" value="HAMP"/>
    <property type="match status" value="1"/>
</dbReference>
<dbReference type="GO" id="GO:0007165">
    <property type="term" value="P:signal transduction"/>
    <property type="evidence" value="ECO:0007669"/>
    <property type="project" value="UniProtKB-KW"/>
</dbReference>
<feature type="compositionally biased region" description="Low complexity" evidence="5">
    <location>
        <begin position="542"/>
        <end position="562"/>
    </location>
</feature>
<dbReference type="Pfam" id="PF00015">
    <property type="entry name" value="MCPsignal"/>
    <property type="match status" value="1"/>
</dbReference>
<keyword evidence="6" id="KW-0472">Membrane</keyword>
<evidence type="ECO:0000259" key="8">
    <source>
        <dbReference type="PROSITE" id="PS50112"/>
    </source>
</evidence>
<dbReference type="PANTHER" id="PTHR43531">
    <property type="entry name" value="PROTEIN ICFG"/>
    <property type="match status" value="1"/>
</dbReference>
<dbReference type="InterPro" id="IPR004090">
    <property type="entry name" value="Chemotax_Me-accpt_rcpt"/>
</dbReference>
<protein>
    <submittedName>
        <fullName evidence="10">PAS domain-containing methyl-accepting chemotaxis protein</fullName>
    </submittedName>
</protein>
<comment type="similarity">
    <text evidence="3">Belongs to the methyl-accepting chemotaxis (MCP) protein family.</text>
</comment>
<dbReference type="InterPro" id="IPR000014">
    <property type="entry name" value="PAS"/>
</dbReference>
<dbReference type="Gene3D" id="3.30.450.20">
    <property type="entry name" value="PAS domain"/>
    <property type="match status" value="1"/>
</dbReference>
<keyword evidence="11" id="KW-1185">Reference proteome</keyword>
<dbReference type="AlphaFoldDB" id="A0A4Q9H191"/>
<dbReference type="Pfam" id="PF08447">
    <property type="entry name" value="PAS_3"/>
    <property type="match status" value="1"/>
</dbReference>
<dbReference type="GO" id="GO:0004888">
    <property type="term" value="F:transmembrane signaling receptor activity"/>
    <property type="evidence" value="ECO:0007669"/>
    <property type="project" value="InterPro"/>
</dbReference>
<dbReference type="GO" id="GO:0005886">
    <property type="term" value="C:plasma membrane"/>
    <property type="evidence" value="ECO:0007669"/>
    <property type="project" value="TreeGrafter"/>
</dbReference>
<feature type="transmembrane region" description="Helical" evidence="6">
    <location>
        <begin position="172"/>
        <end position="190"/>
    </location>
</feature>
<dbReference type="InterPro" id="IPR003660">
    <property type="entry name" value="HAMP_dom"/>
</dbReference>
<evidence type="ECO:0000256" key="1">
    <source>
        <dbReference type="ARBA" id="ARBA00004370"/>
    </source>
</evidence>
<keyword evidence="2" id="KW-0488">Methylation</keyword>
<feature type="region of interest" description="Disordered" evidence="5">
    <location>
        <begin position="542"/>
        <end position="571"/>
    </location>
</feature>
<evidence type="ECO:0000256" key="5">
    <source>
        <dbReference type="SAM" id="MobiDB-lite"/>
    </source>
</evidence>
<gene>
    <name evidence="10" type="ORF">EYS42_00155</name>
</gene>
<comment type="subcellular location">
    <subcellularLocation>
        <location evidence="1">Membrane</location>
    </subcellularLocation>
</comment>
<evidence type="ECO:0000313" key="10">
    <source>
        <dbReference type="EMBL" id="TBO33909.1"/>
    </source>
</evidence>
<dbReference type="PROSITE" id="PS50112">
    <property type="entry name" value="PAS"/>
    <property type="match status" value="1"/>
</dbReference>
<dbReference type="OrthoDB" id="9806477at2"/>
<dbReference type="CDD" id="cd11386">
    <property type="entry name" value="MCP_signal"/>
    <property type="match status" value="1"/>
</dbReference>
<dbReference type="InterPro" id="IPR035965">
    <property type="entry name" value="PAS-like_dom_sf"/>
</dbReference>
<feature type="domain" description="Methyl-accepting transducer" evidence="7">
    <location>
        <begin position="277"/>
        <end position="506"/>
    </location>
</feature>
<dbReference type="SMART" id="SM00283">
    <property type="entry name" value="MA"/>
    <property type="match status" value="1"/>
</dbReference>
<dbReference type="FunFam" id="1.10.287.950:FF:000001">
    <property type="entry name" value="Methyl-accepting chemotaxis sensory transducer"/>
    <property type="match status" value="1"/>
</dbReference>
<dbReference type="CDD" id="cd00130">
    <property type="entry name" value="PAS"/>
    <property type="match status" value="1"/>
</dbReference>
<evidence type="ECO:0000259" key="9">
    <source>
        <dbReference type="PROSITE" id="PS50885"/>
    </source>
</evidence>
<dbReference type="InterPro" id="IPR013655">
    <property type="entry name" value="PAS_fold_3"/>
</dbReference>
<dbReference type="SUPFAM" id="SSF55785">
    <property type="entry name" value="PYP-like sensor domain (PAS domain)"/>
    <property type="match status" value="1"/>
</dbReference>
<dbReference type="InterPro" id="IPR051310">
    <property type="entry name" value="MCP_chemotaxis"/>
</dbReference>
<feature type="transmembrane region" description="Helical" evidence="6">
    <location>
        <begin position="196"/>
        <end position="218"/>
    </location>
</feature>
<dbReference type="Proteomes" id="UP000292120">
    <property type="component" value="Unassembled WGS sequence"/>
</dbReference>
<evidence type="ECO:0000256" key="2">
    <source>
        <dbReference type="ARBA" id="ARBA00022481"/>
    </source>
</evidence>